<dbReference type="SUPFAM" id="SSF53098">
    <property type="entry name" value="Ribonuclease H-like"/>
    <property type="match status" value="1"/>
</dbReference>
<gene>
    <name evidence="1" type="ORF">PACLA_8A070888</name>
</gene>
<dbReference type="Gene3D" id="3.60.10.10">
    <property type="entry name" value="Endonuclease/exonuclease/phosphatase"/>
    <property type="match status" value="1"/>
</dbReference>
<dbReference type="InterPro" id="IPR001584">
    <property type="entry name" value="Integrase_cat-core"/>
</dbReference>
<comment type="caution">
    <text evidence="1">The sequence shown here is derived from an EMBL/GenBank/DDBJ whole genome shotgun (WGS) entry which is preliminary data.</text>
</comment>
<dbReference type="EMBL" id="CACRXK020015187">
    <property type="protein sequence ID" value="CAB4028015.1"/>
    <property type="molecule type" value="Genomic_DNA"/>
</dbReference>
<dbReference type="InterPro" id="IPR012337">
    <property type="entry name" value="RNaseH-like_sf"/>
</dbReference>
<keyword evidence="1" id="KW-0808">Transferase</keyword>
<dbReference type="GO" id="GO:0003676">
    <property type="term" value="F:nucleic acid binding"/>
    <property type="evidence" value="ECO:0007669"/>
    <property type="project" value="InterPro"/>
</dbReference>
<dbReference type="AlphaFoldDB" id="A0A7D9L7P5"/>
<dbReference type="PANTHER" id="PTHR46670">
    <property type="entry name" value="ENDO/EXONUCLEASE/PHOSPHATASE DOMAIN-CONTAINING PROTEIN"/>
    <property type="match status" value="1"/>
</dbReference>
<dbReference type="InterPro" id="IPR005135">
    <property type="entry name" value="Endo/exonuclease/phosphatase"/>
</dbReference>
<dbReference type="InterPro" id="IPR036397">
    <property type="entry name" value="RNaseH_sf"/>
</dbReference>
<dbReference type="GO" id="GO:0015074">
    <property type="term" value="P:DNA integration"/>
    <property type="evidence" value="ECO:0007669"/>
    <property type="project" value="InterPro"/>
</dbReference>
<evidence type="ECO:0000313" key="1">
    <source>
        <dbReference type="EMBL" id="CAB4028015.1"/>
    </source>
</evidence>
<dbReference type="SUPFAM" id="SSF56219">
    <property type="entry name" value="DNase I-like"/>
    <property type="match status" value="1"/>
</dbReference>
<name>A0A7D9L7P5_PARCT</name>
<evidence type="ECO:0000313" key="2">
    <source>
        <dbReference type="Proteomes" id="UP001152795"/>
    </source>
</evidence>
<keyword evidence="1" id="KW-0548">Nucleotidyltransferase</keyword>
<dbReference type="InterPro" id="IPR036691">
    <property type="entry name" value="Endo/exonu/phosph_ase_sf"/>
</dbReference>
<sequence>MELLLNVNSSTYRIVVIYRPPLSSLNKVTYSAFLEEFTKLLEHISLASGKLIIVGDFNCHVDKGGSNALRFLELLQIFNLEQHVNVLTHSSGHTLYLIITRKDETMINNLKLFDAVISDHFVLHCNLDLAKPCNVKSDISYRKLGDIDTLKFRENILSSELYTRTAPTLEERFDQYDLVLSTLLENHARLRKKTVTIRSMAPWYNEDIKKQKIVRRCKERRWRKSGSQVDRQAYADQCILVKNTISEAKMEYYSSLVQDADKIFKIKQGLQTLLSENTRVFSHLDNPKLTFCLDEFIYTTTEELSDILEKTKLKSCVLYPIPAKKAASYPTLKKSVTDYEEFSNFRPISNLKFISKMTEKVVSLRLLHYLRSNGLEELYQSAYKQFHSCETALYITKIWSGHDCGVADQSLRERLLRDADLTLAKVVDASIGAEERHAKELEKNQQSSDIHQVYHLKEKKLKESSKALDDVIKKLNHTKSDWSATLCLNGTDVNFNIDIGTQWIAIQKRLLSNLSPRPKIKTAKVPLSVYNDTNIPVADMTTDYFSKYIEIERLTDRSSATVVNKIKKVFTRHGISKEFCSDNGPEYTAACFKQLSKNGTLNTLLQVLTFRSPMVSSKEES</sequence>
<keyword evidence="1" id="KW-0695">RNA-directed DNA polymerase</keyword>
<dbReference type="PROSITE" id="PS50994">
    <property type="entry name" value="INTEGRASE"/>
    <property type="match status" value="1"/>
</dbReference>
<dbReference type="Proteomes" id="UP001152795">
    <property type="component" value="Unassembled WGS sequence"/>
</dbReference>
<keyword evidence="2" id="KW-1185">Reference proteome</keyword>
<dbReference type="Gene3D" id="3.30.420.10">
    <property type="entry name" value="Ribonuclease H-like superfamily/Ribonuclease H"/>
    <property type="match status" value="1"/>
</dbReference>
<accession>A0A7D9L7P5</accession>
<dbReference type="GO" id="GO:0003964">
    <property type="term" value="F:RNA-directed DNA polymerase activity"/>
    <property type="evidence" value="ECO:0007669"/>
    <property type="project" value="UniProtKB-KW"/>
</dbReference>
<dbReference type="PANTHER" id="PTHR46670:SF3">
    <property type="entry name" value="ENDONUCLEASE_EXONUCLEASE_PHOSPHATASE DOMAIN-CONTAINING PROTEIN"/>
    <property type="match status" value="1"/>
</dbReference>
<proteinExistence type="predicted"/>
<organism evidence="1 2">
    <name type="scientific">Paramuricea clavata</name>
    <name type="common">Red gorgonian</name>
    <name type="synonym">Violescent sea-whip</name>
    <dbReference type="NCBI Taxonomy" id="317549"/>
    <lineage>
        <taxon>Eukaryota</taxon>
        <taxon>Metazoa</taxon>
        <taxon>Cnidaria</taxon>
        <taxon>Anthozoa</taxon>
        <taxon>Octocorallia</taxon>
        <taxon>Malacalcyonacea</taxon>
        <taxon>Plexauridae</taxon>
        <taxon>Paramuricea</taxon>
    </lineage>
</organism>
<dbReference type="Pfam" id="PF14529">
    <property type="entry name" value="Exo_endo_phos_2"/>
    <property type="match status" value="1"/>
</dbReference>
<dbReference type="OrthoDB" id="5990278at2759"/>
<reference evidence="1" key="1">
    <citation type="submission" date="2020-04" db="EMBL/GenBank/DDBJ databases">
        <authorList>
            <person name="Alioto T."/>
            <person name="Alioto T."/>
            <person name="Gomez Garrido J."/>
        </authorList>
    </citation>
    <scope>NUCLEOTIDE SEQUENCE</scope>
    <source>
        <strain evidence="1">A484AB</strain>
    </source>
</reference>
<protein>
    <submittedName>
        <fullName evidence="1">RNA-directed DNA polymerase from mobile element jockey</fullName>
    </submittedName>
</protein>